<organism evidence="2 3">
    <name type="scientific">Bifidobacterium lemurum</name>
    <dbReference type="NCBI Taxonomy" id="1603886"/>
    <lineage>
        <taxon>Bacteria</taxon>
        <taxon>Bacillati</taxon>
        <taxon>Actinomycetota</taxon>
        <taxon>Actinomycetes</taxon>
        <taxon>Bifidobacteriales</taxon>
        <taxon>Bifidobacteriaceae</taxon>
        <taxon>Bifidobacterium</taxon>
    </lineage>
</organism>
<feature type="transmembrane region" description="Helical" evidence="1">
    <location>
        <begin position="12"/>
        <end position="35"/>
    </location>
</feature>
<sequence length="463" mass="51177">MPHIYLTACRISFTGVSRIVFYTAVLLLPVDGLIWGIQMPYWSPFSPALFLLFTLLNARRLPYVVRRFPCMVPMLVLLSLISVYGWLTIGVDWTYLFRTGFAILAMCATLAAFCIAFDPGASSDHGAATEPNTHDSPLLSLHTVVTLLIVAYGVAFLFGVLTWLGQARHLDWGQFMNQVNGVFLRQYHSSRPQFLFAEPSYIGMHLYGVLLPLFWLTRDRRLPVLILTFALGSLAMGSGTRIALDSAVALVVCAIVEVPWRWVFSRTRNIVALAAGAVAGCGVIVALFATQPRLQALASQGLFAGDSSMSARIIRTLAPLEAGLQDIPHLLFGFGAGNIGEAMTRGYESAMRVFLANGGMVTEEIRQLVDPRGPTSNRAGNVFTMNAYTSFITEFGVIAFAAAIGVVLWHVTRNHAWNKTTICWLLLLAYLYLQFEAYAFYALPLFLWVTSTAPQRDIIIRRS</sequence>
<proteinExistence type="predicted"/>
<feature type="transmembrane region" description="Helical" evidence="1">
    <location>
        <begin position="138"/>
        <end position="164"/>
    </location>
</feature>
<feature type="transmembrane region" description="Helical" evidence="1">
    <location>
        <begin position="270"/>
        <end position="289"/>
    </location>
</feature>
<feature type="transmembrane region" description="Helical" evidence="1">
    <location>
        <begin position="421"/>
        <end position="441"/>
    </location>
</feature>
<evidence type="ECO:0000313" key="2">
    <source>
        <dbReference type="EMBL" id="OZG61315.1"/>
    </source>
</evidence>
<dbReference type="OrthoDB" id="1551474at2"/>
<name>A0A261FQP0_9BIFI</name>
<feature type="transmembrane region" description="Helical" evidence="1">
    <location>
        <begin position="41"/>
        <end position="58"/>
    </location>
</feature>
<keyword evidence="3" id="KW-1185">Reference proteome</keyword>
<keyword evidence="1" id="KW-0812">Transmembrane</keyword>
<feature type="transmembrane region" description="Helical" evidence="1">
    <location>
        <begin position="246"/>
        <end position="263"/>
    </location>
</feature>
<feature type="transmembrane region" description="Helical" evidence="1">
    <location>
        <begin position="70"/>
        <end position="89"/>
    </location>
</feature>
<feature type="transmembrane region" description="Helical" evidence="1">
    <location>
        <begin position="387"/>
        <end position="409"/>
    </location>
</feature>
<comment type="caution">
    <text evidence="2">The sequence shown here is derived from an EMBL/GenBank/DDBJ whole genome shotgun (WGS) entry which is preliminary data.</text>
</comment>
<evidence type="ECO:0000256" key="1">
    <source>
        <dbReference type="SAM" id="Phobius"/>
    </source>
</evidence>
<dbReference type="RefSeq" id="WP_072723533.1">
    <property type="nucleotide sequence ID" value="NZ_BDIS01000001.1"/>
</dbReference>
<reference evidence="2 3" key="1">
    <citation type="journal article" date="2017" name="BMC Genomics">
        <title>Comparative genomic and phylogenomic analyses of the Bifidobacteriaceae family.</title>
        <authorList>
            <person name="Lugli G.A."/>
            <person name="Milani C."/>
            <person name="Turroni F."/>
            <person name="Duranti S."/>
            <person name="Mancabelli L."/>
            <person name="Mangifesta M."/>
            <person name="Ferrario C."/>
            <person name="Modesto M."/>
            <person name="Mattarelli P."/>
            <person name="Jiri K."/>
            <person name="van Sinderen D."/>
            <person name="Ventura M."/>
        </authorList>
    </citation>
    <scope>NUCLEOTIDE SEQUENCE [LARGE SCALE GENOMIC DNA]</scope>
    <source>
        <strain evidence="2 3">DSM 28807</strain>
    </source>
</reference>
<feature type="transmembrane region" description="Helical" evidence="1">
    <location>
        <begin position="222"/>
        <end position="240"/>
    </location>
</feature>
<dbReference type="AlphaFoldDB" id="A0A261FQP0"/>
<keyword evidence="1" id="KW-1133">Transmembrane helix</keyword>
<accession>A0A261FQP0</accession>
<feature type="transmembrane region" description="Helical" evidence="1">
    <location>
        <begin position="95"/>
        <end position="117"/>
    </location>
</feature>
<dbReference type="EMBL" id="MWWX01000010">
    <property type="protein sequence ID" value="OZG61315.1"/>
    <property type="molecule type" value="Genomic_DNA"/>
</dbReference>
<keyword evidence="1" id="KW-0472">Membrane</keyword>
<gene>
    <name evidence="2" type="ORF">BLEM_1527</name>
</gene>
<protein>
    <submittedName>
        <fullName evidence="2">Uncharacterized protein</fullName>
    </submittedName>
</protein>
<feature type="transmembrane region" description="Helical" evidence="1">
    <location>
        <begin position="194"/>
        <end position="215"/>
    </location>
</feature>
<evidence type="ECO:0000313" key="3">
    <source>
        <dbReference type="Proteomes" id="UP000216352"/>
    </source>
</evidence>
<dbReference type="Proteomes" id="UP000216352">
    <property type="component" value="Unassembled WGS sequence"/>
</dbReference>